<name>A0A183ER96_9BILA</name>
<organism evidence="4">
    <name type="scientific">Gongylonema pulchrum</name>
    <dbReference type="NCBI Taxonomy" id="637853"/>
    <lineage>
        <taxon>Eukaryota</taxon>
        <taxon>Metazoa</taxon>
        <taxon>Ecdysozoa</taxon>
        <taxon>Nematoda</taxon>
        <taxon>Chromadorea</taxon>
        <taxon>Rhabditida</taxon>
        <taxon>Spirurina</taxon>
        <taxon>Spiruromorpha</taxon>
        <taxon>Spiruroidea</taxon>
        <taxon>Gongylonematidae</taxon>
        <taxon>Gongylonema</taxon>
    </lineage>
</organism>
<feature type="region of interest" description="Disordered" evidence="1">
    <location>
        <begin position="1"/>
        <end position="26"/>
    </location>
</feature>
<reference evidence="4" key="1">
    <citation type="submission" date="2016-06" db="UniProtKB">
        <authorList>
            <consortium name="WormBaseParasite"/>
        </authorList>
    </citation>
    <scope>IDENTIFICATION</scope>
</reference>
<dbReference type="EMBL" id="UYRT01098004">
    <property type="protein sequence ID" value="VDN41541.1"/>
    <property type="molecule type" value="Genomic_DNA"/>
</dbReference>
<reference evidence="2 3" key="2">
    <citation type="submission" date="2018-11" db="EMBL/GenBank/DDBJ databases">
        <authorList>
            <consortium name="Pathogen Informatics"/>
        </authorList>
    </citation>
    <scope>NUCLEOTIDE SEQUENCE [LARGE SCALE GENOMIC DNA]</scope>
</reference>
<dbReference type="Proteomes" id="UP000271098">
    <property type="component" value="Unassembled WGS sequence"/>
</dbReference>
<sequence length="72" mass="8160">MASQQPNRKGGTRTGRRQANWKAAGEWEGQQANPLISLASRIRNKPLVLRRPLPTYSDISQWMESWGLAGQR</sequence>
<dbReference type="WBParaSite" id="GPUH_0002351701-mRNA-1">
    <property type="protein sequence ID" value="GPUH_0002351701-mRNA-1"/>
    <property type="gene ID" value="GPUH_0002351701"/>
</dbReference>
<accession>A0A183ER96</accession>
<proteinExistence type="predicted"/>
<protein>
    <submittedName>
        <fullName evidence="4">Small terminase subunit</fullName>
    </submittedName>
</protein>
<evidence type="ECO:0000313" key="4">
    <source>
        <dbReference type="WBParaSite" id="GPUH_0002351701-mRNA-1"/>
    </source>
</evidence>
<gene>
    <name evidence="2" type="ORF">GPUH_LOCUS23487</name>
</gene>
<evidence type="ECO:0000313" key="2">
    <source>
        <dbReference type="EMBL" id="VDN41541.1"/>
    </source>
</evidence>
<dbReference type="AlphaFoldDB" id="A0A183ER96"/>
<evidence type="ECO:0000313" key="3">
    <source>
        <dbReference type="Proteomes" id="UP000271098"/>
    </source>
</evidence>
<evidence type="ECO:0000256" key="1">
    <source>
        <dbReference type="SAM" id="MobiDB-lite"/>
    </source>
</evidence>
<keyword evidence="3" id="KW-1185">Reference proteome</keyword>